<name>A0A2A5B863_9GAMM</name>
<dbReference type="GO" id="GO:0015628">
    <property type="term" value="P:protein secretion by the type II secretion system"/>
    <property type="evidence" value="ECO:0007669"/>
    <property type="project" value="InterPro"/>
</dbReference>
<dbReference type="Gene3D" id="3.30.700.10">
    <property type="entry name" value="Glycoprotein, Type 4 Pilin"/>
    <property type="match status" value="1"/>
</dbReference>
<evidence type="ECO:0000256" key="4">
    <source>
        <dbReference type="ARBA" id="ARBA00022481"/>
    </source>
</evidence>
<reference evidence="14" key="1">
    <citation type="submission" date="2017-08" db="EMBL/GenBank/DDBJ databases">
        <title>A dynamic microbial community with high functional redundancy inhabits the cold, oxic subseafloor aquifer.</title>
        <authorList>
            <person name="Tully B.J."/>
            <person name="Wheat C.G."/>
            <person name="Glazer B.T."/>
            <person name="Huber J.A."/>
        </authorList>
    </citation>
    <scope>NUCLEOTIDE SEQUENCE [LARGE SCALE GENOMIC DNA]</scope>
</reference>
<evidence type="ECO:0000256" key="10">
    <source>
        <dbReference type="ARBA" id="ARBA00030775"/>
    </source>
</evidence>
<keyword evidence="3" id="KW-1003">Cell membrane</keyword>
<dbReference type="InterPro" id="IPR012902">
    <property type="entry name" value="N_methyl_site"/>
</dbReference>
<evidence type="ECO:0000256" key="11">
    <source>
        <dbReference type="SAM" id="Phobius"/>
    </source>
</evidence>
<evidence type="ECO:0000256" key="1">
    <source>
        <dbReference type="ARBA" id="ARBA00004377"/>
    </source>
</evidence>
<evidence type="ECO:0000256" key="3">
    <source>
        <dbReference type="ARBA" id="ARBA00022475"/>
    </source>
</evidence>
<dbReference type="SUPFAM" id="SSF54523">
    <property type="entry name" value="Pili subunits"/>
    <property type="match status" value="1"/>
</dbReference>
<dbReference type="InterPro" id="IPR045584">
    <property type="entry name" value="Pilin-like"/>
</dbReference>
<dbReference type="EMBL" id="NVVJ01000005">
    <property type="protein sequence ID" value="PCJ27743.1"/>
    <property type="molecule type" value="Genomic_DNA"/>
</dbReference>
<dbReference type="GO" id="GO:0015627">
    <property type="term" value="C:type II protein secretion system complex"/>
    <property type="evidence" value="ECO:0007669"/>
    <property type="project" value="InterPro"/>
</dbReference>
<evidence type="ECO:0000256" key="5">
    <source>
        <dbReference type="ARBA" id="ARBA00022519"/>
    </source>
</evidence>
<dbReference type="InterPro" id="IPR022346">
    <property type="entry name" value="T2SS_GspH"/>
</dbReference>
<sequence>MVPMALRAAKKMTLISGSSPVINLNPGLNPGSSRGFTLLEILLVLTIIGMASVLVVPNLTGLESRTFSAQLRQANSLLNYARRIAVVSGQTSTVSLNVNTAINPEDYLSAGQKNIVGRWDSAGIDIRFRDSTDREIDVEERIDITFYPEGGSSGGTLLFRQDEREAFIAIDPFTGRITSGEEED</sequence>
<comment type="caution">
    <text evidence="13">The sequence shown here is derived from an EMBL/GenBank/DDBJ whole genome shotgun (WGS) entry which is preliminary data.</text>
</comment>
<dbReference type="Proteomes" id="UP000218327">
    <property type="component" value="Unassembled WGS sequence"/>
</dbReference>
<evidence type="ECO:0000256" key="2">
    <source>
        <dbReference type="ARBA" id="ARBA00021549"/>
    </source>
</evidence>
<protein>
    <recommendedName>
        <fullName evidence="2">Type II secretion system protein H</fullName>
    </recommendedName>
    <alternativeName>
        <fullName evidence="10">General secretion pathway protein H</fullName>
    </alternativeName>
</protein>
<comment type="similarity">
    <text evidence="9">Belongs to the GSP H family.</text>
</comment>
<keyword evidence="5" id="KW-0997">Cell inner membrane</keyword>
<accession>A0A2A5B863</accession>
<evidence type="ECO:0000256" key="6">
    <source>
        <dbReference type="ARBA" id="ARBA00022692"/>
    </source>
</evidence>
<evidence type="ECO:0000256" key="9">
    <source>
        <dbReference type="ARBA" id="ARBA00025772"/>
    </source>
</evidence>
<dbReference type="GO" id="GO:0005886">
    <property type="term" value="C:plasma membrane"/>
    <property type="evidence" value="ECO:0007669"/>
    <property type="project" value="UniProtKB-SubCell"/>
</dbReference>
<keyword evidence="8 11" id="KW-0472">Membrane</keyword>
<proteinExistence type="inferred from homology"/>
<evidence type="ECO:0000259" key="12">
    <source>
        <dbReference type="Pfam" id="PF12019"/>
    </source>
</evidence>
<dbReference type="AlphaFoldDB" id="A0A2A5B863"/>
<feature type="domain" description="General secretion pathway GspH" evidence="12">
    <location>
        <begin position="72"/>
        <end position="168"/>
    </location>
</feature>
<keyword evidence="6 11" id="KW-0812">Transmembrane</keyword>
<evidence type="ECO:0000256" key="8">
    <source>
        <dbReference type="ARBA" id="ARBA00023136"/>
    </source>
</evidence>
<feature type="transmembrane region" description="Helical" evidence="11">
    <location>
        <begin position="36"/>
        <end position="56"/>
    </location>
</feature>
<dbReference type="PROSITE" id="PS00409">
    <property type="entry name" value="PROKAR_NTER_METHYL"/>
    <property type="match status" value="1"/>
</dbReference>
<dbReference type="NCBIfam" id="TIGR02532">
    <property type="entry name" value="IV_pilin_GFxxxE"/>
    <property type="match status" value="1"/>
</dbReference>
<comment type="subcellular location">
    <subcellularLocation>
        <location evidence="1">Cell inner membrane</location>
        <topology evidence="1">Single-pass membrane protein</topology>
    </subcellularLocation>
</comment>
<evidence type="ECO:0000313" key="14">
    <source>
        <dbReference type="Proteomes" id="UP000218327"/>
    </source>
</evidence>
<dbReference type="Pfam" id="PF12019">
    <property type="entry name" value="GspH"/>
    <property type="match status" value="1"/>
</dbReference>
<keyword evidence="4" id="KW-0488">Methylation</keyword>
<gene>
    <name evidence="13" type="ORF">COA96_02515</name>
</gene>
<evidence type="ECO:0000313" key="13">
    <source>
        <dbReference type="EMBL" id="PCJ27743.1"/>
    </source>
</evidence>
<keyword evidence="7 11" id="KW-1133">Transmembrane helix</keyword>
<dbReference type="Pfam" id="PF07963">
    <property type="entry name" value="N_methyl"/>
    <property type="match status" value="1"/>
</dbReference>
<organism evidence="13 14">
    <name type="scientific">SAR86 cluster bacterium</name>
    <dbReference type="NCBI Taxonomy" id="2030880"/>
    <lineage>
        <taxon>Bacteria</taxon>
        <taxon>Pseudomonadati</taxon>
        <taxon>Pseudomonadota</taxon>
        <taxon>Gammaproteobacteria</taxon>
        <taxon>SAR86 cluster</taxon>
    </lineage>
</organism>
<evidence type="ECO:0000256" key="7">
    <source>
        <dbReference type="ARBA" id="ARBA00022989"/>
    </source>
</evidence>